<feature type="transmembrane region" description="Helical" evidence="1">
    <location>
        <begin position="90"/>
        <end position="111"/>
    </location>
</feature>
<reference evidence="7 8" key="1">
    <citation type="submission" date="2016-04" db="EMBL/GenBank/DDBJ databases">
        <title>Genome analyses suggest a sexual origin of heterokaryosis in a supposedly ancient asexual fungus.</title>
        <authorList>
            <person name="Ropars J."/>
            <person name="Sedzielewska K."/>
            <person name="Noel J."/>
            <person name="Charron P."/>
            <person name="Farinelli L."/>
            <person name="Marton T."/>
            <person name="Kruger M."/>
            <person name="Pelin A."/>
            <person name="Brachmann A."/>
            <person name="Corradi N."/>
        </authorList>
    </citation>
    <scope>NUCLEOTIDE SEQUENCE [LARGE SCALE GENOMIC DNA]</scope>
    <source>
        <strain evidence="3 7">A5</strain>
        <strain evidence="5 8">C2</strain>
    </source>
</reference>
<evidence type="ECO:0000313" key="5">
    <source>
        <dbReference type="EMBL" id="PKK76145.1"/>
    </source>
</evidence>
<dbReference type="AlphaFoldDB" id="A0A2I1END6"/>
<evidence type="ECO:0000313" key="2">
    <source>
        <dbReference type="EMBL" id="CAB5384328.1"/>
    </source>
</evidence>
<feature type="transmembrane region" description="Helical" evidence="1">
    <location>
        <begin position="157"/>
        <end position="178"/>
    </location>
</feature>
<evidence type="ECO:0000313" key="6">
    <source>
        <dbReference type="Proteomes" id="UP000232688"/>
    </source>
</evidence>
<keyword evidence="1" id="KW-0812">Transmembrane</keyword>
<feature type="transmembrane region" description="Helical" evidence="1">
    <location>
        <begin position="117"/>
        <end position="137"/>
    </location>
</feature>
<dbReference type="EMBL" id="LLXL01000201">
    <property type="protein sequence ID" value="PKK76145.1"/>
    <property type="molecule type" value="Genomic_DNA"/>
</dbReference>
<dbReference type="Proteomes" id="UP000233469">
    <property type="component" value="Unassembled WGS sequence"/>
</dbReference>
<feature type="transmembrane region" description="Helical" evidence="1">
    <location>
        <begin position="208"/>
        <end position="225"/>
    </location>
</feature>
<evidence type="ECO:0000313" key="3">
    <source>
        <dbReference type="EMBL" id="PKC14270.1"/>
    </source>
</evidence>
<feature type="transmembrane region" description="Helical" evidence="1">
    <location>
        <begin position="59"/>
        <end position="78"/>
    </location>
</feature>
<dbReference type="PANTHER" id="PTHR33802:SF1">
    <property type="entry name" value="XK-RELATED PROTEIN"/>
    <property type="match status" value="1"/>
</dbReference>
<keyword evidence="1" id="KW-0472">Membrane</keyword>
<proteinExistence type="predicted"/>
<reference evidence="2" key="5">
    <citation type="submission" date="2020-05" db="EMBL/GenBank/DDBJ databases">
        <authorList>
            <person name="Rincon C."/>
            <person name="Sanders R I."/>
            <person name="Robbins C."/>
            <person name="Chaturvedi A."/>
        </authorList>
    </citation>
    <scope>NUCLEOTIDE SEQUENCE</scope>
    <source>
        <strain evidence="2">CHB12</strain>
    </source>
</reference>
<sequence length="264" mass="30650">MCNDIILKVSNLIAFILLTAVKGFTTFNNKVANNDFLLETYNSTTTFTNVYLLPKQYTFGIWGLIYILLAGFVLYQQWTEKANNVTIHGVSYHFCIAATLNIIWLILIWFIQENEKLFIIIDTLVITTLFVFLYFIYDNLEEHYPPETLTDRIFVHAPFKIYFAWTFITLIINFWIAIPTLNTIIISSITLVYLGFMGLYYVDYRKKVDLFITATIAWALVGIAIKHYEILPILASSSFSIGMILGGVLRYNYDIYIIYNEKGF</sequence>
<name>A0A2I1END6_9GLOM</name>
<accession>A0A2I1END6</accession>
<evidence type="ECO:0000313" key="4">
    <source>
        <dbReference type="EMBL" id="PKC57730.1"/>
    </source>
</evidence>
<reference evidence="6 8" key="3">
    <citation type="submission" date="2017-10" db="EMBL/GenBank/DDBJ databases">
        <title>Extensive intraspecific genome diversity in a model arbuscular mycorrhizal fungus.</title>
        <authorList>
            <person name="Chen E.C.H."/>
            <person name="Morin E."/>
            <person name="Baudet D."/>
            <person name="Noel J."/>
            <person name="Ndikumana S."/>
            <person name="Charron P."/>
            <person name="St-Onge C."/>
            <person name="Giorgi J."/>
            <person name="Grigoriev I.V."/>
            <person name="Roux C."/>
            <person name="Martin F.M."/>
            <person name="Corradi N."/>
        </authorList>
    </citation>
    <scope>NUCLEOTIDE SEQUENCE [LARGE SCALE GENOMIC DNA]</scope>
    <source>
        <strain evidence="4 6">A1</strain>
        <strain evidence="5 8">C2</strain>
    </source>
</reference>
<comment type="caution">
    <text evidence="2">The sequence shown here is derived from an EMBL/GenBank/DDBJ whole genome shotgun (WGS) entry which is preliminary data.</text>
</comment>
<dbReference type="OrthoDB" id="5586934at2759"/>
<evidence type="ECO:0008006" key="10">
    <source>
        <dbReference type="Google" id="ProtNLM"/>
    </source>
</evidence>
<dbReference type="PANTHER" id="PTHR33802">
    <property type="entry name" value="SI:CH211-161H7.5-RELATED"/>
    <property type="match status" value="1"/>
</dbReference>
<reference evidence="4 6" key="4">
    <citation type="submission" date="2017-10" db="EMBL/GenBank/DDBJ databases">
        <title>Genome analyses suggest a sexual origin of heterokaryosis in a supposedly ancient asexual fungus.</title>
        <authorList>
            <person name="Corradi N."/>
            <person name="Sedzielewska K."/>
            <person name="Noel J."/>
            <person name="Charron P."/>
            <person name="Farinelli L."/>
            <person name="Marton T."/>
            <person name="Kruger M."/>
            <person name="Pelin A."/>
            <person name="Brachmann A."/>
            <person name="Corradi N."/>
        </authorList>
    </citation>
    <scope>NUCLEOTIDE SEQUENCE [LARGE SCALE GENOMIC DNA]</scope>
    <source>
        <strain evidence="4 6">A1</strain>
    </source>
</reference>
<dbReference type="EMBL" id="LLXH01001737">
    <property type="protein sequence ID" value="PKC57730.1"/>
    <property type="molecule type" value="Genomic_DNA"/>
</dbReference>
<dbReference type="VEuPathDB" id="FungiDB:RhiirA1_472053"/>
<evidence type="ECO:0000256" key="1">
    <source>
        <dbReference type="SAM" id="Phobius"/>
    </source>
</evidence>
<organism evidence="2 9">
    <name type="scientific">Rhizophagus irregularis</name>
    <dbReference type="NCBI Taxonomy" id="588596"/>
    <lineage>
        <taxon>Eukaryota</taxon>
        <taxon>Fungi</taxon>
        <taxon>Fungi incertae sedis</taxon>
        <taxon>Mucoromycota</taxon>
        <taxon>Glomeromycotina</taxon>
        <taxon>Glomeromycetes</taxon>
        <taxon>Glomerales</taxon>
        <taxon>Glomeraceae</taxon>
        <taxon>Rhizophagus</taxon>
    </lineage>
</organism>
<evidence type="ECO:0000313" key="8">
    <source>
        <dbReference type="Proteomes" id="UP000233469"/>
    </source>
</evidence>
<protein>
    <recommendedName>
        <fullName evidence="10">Tryptophan-rich sensory protein</fullName>
    </recommendedName>
</protein>
<dbReference type="EMBL" id="CAGKOT010000051">
    <property type="protein sequence ID" value="CAB5384328.1"/>
    <property type="molecule type" value="Genomic_DNA"/>
</dbReference>
<evidence type="ECO:0000313" key="9">
    <source>
        <dbReference type="Proteomes" id="UP000684084"/>
    </source>
</evidence>
<dbReference type="Proteomes" id="UP000232688">
    <property type="component" value="Unassembled WGS sequence"/>
</dbReference>
<dbReference type="EMBL" id="LLXJ01000143">
    <property type="protein sequence ID" value="PKC14270.1"/>
    <property type="molecule type" value="Genomic_DNA"/>
</dbReference>
<dbReference type="Proteomes" id="UP000684084">
    <property type="component" value="Unassembled WGS sequence"/>
</dbReference>
<feature type="transmembrane region" description="Helical" evidence="1">
    <location>
        <begin position="231"/>
        <end position="253"/>
    </location>
</feature>
<keyword evidence="1" id="KW-1133">Transmembrane helix</keyword>
<reference evidence="3 7" key="2">
    <citation type="submission" date="2017-09" db="EMBL/GenBank/DDBJ databases">
        <title>Extensive intraspecific genome diversity in a model arbuscular mycorrhizal fungus.</title>
        <authorList>
            <person name="Chen E.C."/>
            <person name="Morin E."/>
            <person name="Beaudet D."/>
            <person name="Noel J."/>
            <person name="Ndikumana S."/>
            <person name="Charron P."/>
            <person name="St-Onge C."/>
            <person name="Giorgi J."/>
            <person name="Grigoriev I.V."/>
            <person name="Roux C."/>
            <person name="Martin F.M."/>
            <person name="Corradi N."/>
        </authorList>
    </citation>
    <scope>NUCLEOTIDE SEQUENCE [LARGE SCALE GENOMIC DNA]</scope>
    <source>
        <strain evidence="3 7">A5</strain>
    </source>
</reference>
<dbReference type="VEuPathDB" id="FungiDB:FUN_012395"/>
<dbReference type="Proteomes" id="UP000232722">
    <property type="component" value="Unassembled WGS sequence"/>
</dbReference>
<gene>
    <name evidence="2" type="ORF">CHRIB12_LOCUS18812</name>
    <name evidence="4" type="ORF">RhiirA1_472053</name>
    <name evidence="3" type="ORF">RhiirA5_409580</name>
    <name evidence="5" type="ORF">RhiirC2_862799</name>
</gene>
<evidence type="ECO:0000313" key="7">
    <source>
        <dbReference type="Proteomes" id="UP000232722"/>
    </source>
</evidence>
<dbReference type="VEuPathDB" id="FungiDB:RhiirFUN_014716"/>
<feature type="transmembrane region" description="Helical" evidence="1">
    <location>
        <begin position="184"/>
        <end position="201"/>
    </location>
</feature>